<dbReference type="GeneID" id="85353212"/>
<evidence type="ECO:0000313" key="1">
    <source>
        <dbReference type="EMBL" id="KAK0458130.1"/>
    </source>
</evidence>
<evidence type="ECO:0000313" key="2">
    <source>
        <dbReference type="Proteomes" id="UP001175211"/>
    </source>
</evidence>
<sequence>MQRSTASPVASTSILRSLPRKVCLVNEYKILAFVLDMGSNVAGIVRSGDGDGMVMFDNLLPRHESHLATIPWTNVFMEVMQTILKVSRMKGYASRLQACKKKNGHIGSKRNKVKLALNIMKLGNAHALVVQSNFDELTYASAPLRVNLINNHVAVLGEFRHDMKALVIEEFYEQVSVVTKVKVRAKDGDYGEMSIVYNACKTSSLWVTNS</sequence>
<dbReference type="Proteomes" id="UP001175211">
    <property type="component" value="Unassembled WGS sequence"/>
</dbReference>
<dbReference type="RefSeq" id="XP_060330422.1">
    <property type="nucleotide sequence ID" value="XM_060469664.1"/>
</dbReference>
<dbReference type="EMBL" id="JAUEPS010000019">
    <property type="protein sequence ID" value="KAK0458130.1"/>
    <property type="molecule type" value="Genomic_DNA"/>
</dbReference>
<name>A0AA39KDU3_ARMTA</name>
<dbReference type="AlphaFoldDB" id="A0AA39KDU3"/>
<comment type="caution">
    <text evidence="1">The sequence shown here is derived from an EMBL/GenBank/DDBJ whole genome shotgun (WGS) entry which is preliminary data.</text>
</comment>
<gene>
    <name evidence="1" type="ORF">EV420DRAFT_1480280</name>
</gene>
<keyword evidence="2" id="KW-1185">Reference proteome</keyword>
<organism evidence="1 2">
    <name type="scientific">Armillaria tabescens</name>
    <name type="common">Ringless honey mushroom</name>
    <name type="synonym">Agaricus tabescens</name>
    <dbReference type="NCBI Taxonomy" id="1929756"/>
    <lineage>
        <taxon>Eukaryota</taxon>
        <taxon>Fungi</taxon>
        <taxon>Dikarya</taxon>
        <taxon>Basidiomycota</taxon>
        <taxon>Agaricomycotina</taxon>
        <taxon>Agaricomycetes</taxon>
        <taxon>Agaricomycetidae</taxon>
        <taxon>Agaricales</taxon>
        <taxon>Marasmiineae</taxon>
        <taxon>Physalacriaceae</taxon>
        <taxon>Desarmillaria</taxon>
    </lineage>
</organism>
<protein>
    <submittedName>
        <fullName evidence="1">Uncharacterized protein</fullName>
    </submittedName>
</protein>
<reference evidence="1" key="1">
    <citation type="submission" date="2023-06" db="EMBL/GenBank/DDBJ databases">
        <authorList>
            <consortium name="Lawrence Berkeley National Laboratory"/>
            <person name="Ahrendt S."/>
            <person name="Sahu N."/>
            <person name="Indic B."/>
            <person name="Wong-Bajracharya J."/>
            <person name="Merenyi Z."/>
            <person name="Ke H.-M."/>
            <person name="Monk M."/>
            <person name="Kocsube S."/>
            <person name="Drula E."/>
            <person name="Lipzen A."/>
            <person name="Balint B."/>
            <person name="Henrissat B."/>
            <person name="Andreopoulos B."/>
            <person name="Martin F.M."/>
            <person name="Harder C.B."/>
            <person name="Rigling D."/>
            <person name="Ford K.L."/>
            <person name="Foster G.D."/>
            <person name="Pangilinan J."/>
            <person name="Papanicolaou A."/>
            <person name="Barry K."/>
            <person name="LaButti K."/>
            <person name="Viragh M."/>
            <person name="Koriabine M."/>
            <person name="Yan M."/>
            <person name="Riley R."/>
            <person name="Champramary S."/>
            <person name="Plett K.L."/>
            <person name="Tsai I.J."/>
            <person name="Slot J."/>
            <person name="Sipos G."/>
            <person name="Plett J."/>
            <person name="Nagy L.G."/>
            <person name="Grigoriev I.V."/>
        </authorList>
    </citation>
    <scope>NUCLEOTIDE SEQUENCE</scope>
    <source>
        <strain evidence="1">CCBAS 213</strain>
    </source>
</reference>
<accession>A0AA39KDU3</accession>
<proteinExistence type="predicted"/>